<dbReference type="RefSeq" id="WP_354366575.1">
    <property type="nucleotide sequence ID" value="NZ_JBEPMA010000001.1"/>
</dbReference>
<dbReference type="EC" id="1.2.7.8" evidence="3"/>
<accession>A0ABV2J9U8</accession>
<dbReference type="PANTHER" id="PTHR43854:SF1">
    <property type="entry name" value="INDOLEPYRUVATE OXIDOREDUCTASE SUBUNIT IORB"/>
    <property type="match status" value="1"/>
</dbReference>
<dbReference type="EMBL" id="JBEPMA010000001">
    <property type="protein sequence ID" value="MET3616569.1"/>
    <property type="molecule type" value="Genomic_DNA"/>
</dbReference>
<dbReference type="InterPro" id="IPR052198">
    <property type="entry name" value="IorB_Oxidoreductase"/>
</dbReference>
<evidence type="ECO:0000259" key="2">
    <source>
        <dbReference type="Pfam" id="PF01558"/>
    </source>
</evidence>
<evidence type="ECO:0000313" key="4">
    <source>
        <dbReference type="Proteomes" id="UP001549162"/>
    </source>
</evidence>
<protein>
    <submittedName>
        <fullName evidence="3">Indolepyruvate ferredoxin oxidoreductase beta subunit</fullName>
        <ecNumber evidence="3">1.2.7.8</ecNumber>
    </submittedName>
</protein>
<dbReference type="Proteomes" id="UP001549162">
    <property type="component" value="Unassembled WGS sequence"/>
</dbReference>
<dbReference type="PANTHER" id="PTHR43854">
    <property type="entry name" value="INDOLEPYRUVATE OXIDOREDUCTASE SUBUNIT IORB"/>
    <property type="match status" value="1"/>
</dbReference>
<comment type="caution">
    <text evidence="3">The sequence shown here is derived from an EMBL/GenBank/DDBJ whole genome shotgun (WGS) entry which is preliminary data.</text>
</comment>
<evidence type="ECO:0000313" key="3">
    <source>
        <dbReference type="EMBL" id="MET3616569.1"/>
    </source>
</evidence>
<reference evidence="3 4" key="1">
    <citation type="submission" date="2024-06" db="EMBL/GenBank/DDBJ databases">
        <title>Genomic Encyclopedia of Type Strains, Phase IV (KMG-IV): sequencing the most valuable type-strain genomes for metagenomic binning, comparative biology and taxonomic classification.</title>
        <authorList>
            <person name="Goeker M."/>
        </authorList>
    </citation>
    <scope>NUCLEOTIDE SEQUENCE [LARGE SCALE GENOMIC DNA]</scope>
    <source>
        <strain evidence="3 4">DSM 21460</strain>
    </source>
</reference>
<feature type="domain" description="Pyruvate/ketoisovalerate oxidoreductase catalytic" evidence="2">
    <location>
        <begin position="12"/>
        <end position="190"/>
    </location>
</feature>
<keyword evidence="4" id="KW-1185">Reference proteome</keyword>
<dbReference type="Gene3D" id="3.40.920.10">
    <property type="entry name" value="Pyruvate-ferredoxin oxidoreductase, PFOR, domain III"/>
    <property type="match status" value="1"/>
</dbReference>
<dbReference type="Pfam" id="PF01558">
    <property type="entry name" value="POR"/>
    <property type="match status" value="1"/>
</dbReference>
<dbReference type="GO" id="GO:0043805">
    <property type="term" value="F:indolepyruvate ferredoxin oxidoreductase activity"/>
    <property type="evidence" value="ECO:0007669"/>
    <property type="project" value="UniProtKB-EC"/>
</dbReference>
<dbReference type="InterPro" id="IPR002869">
    <property type="entry name" value="Pyrv_flavodox_OxRed_cen"/>
</dbReference>
<keyword evidence="1 3" id="KW-0560">Oxidoreductase</keyword>
<proteinExistence type="predicted"/>
<organism evidence="3 4">
    <name type="scientific">Peptoniphilus olsenii</name>
    <dbReference type="NCBI Taxonomy" id="411570"/>
    <lineage>
        <taxon>Bacteria</taxon>
        <taxon>Bacillati</taxon>
        <taxon>Bacillota</taxon>
        <taxon>Tissierellia</taxon>
        <taxon>Tissierellales</taxon>
        <taxon>Peptoniphilaceae</taxon>
        <taxon>Peptoniphilus</taxon>
    </lineage>
</organism>
<gene>
    <name evidence="3" type="ORF">ABID14_000189</name>
</gene>
<dbReference type="SUPFAM" id="SSF53323">
    <property type="entry name" value="Pyruvate-ferredoxin oxidoreductase, PFOR, domain III"/>
    <property type="match status" value="1"/>
</dbReference>
<evidence type="ECO:0000256" key="1">
    <source>
        <dbReference type="ARBA" id="ARBA00023002"/>
    </source>
</evidence>
<dbReference type="InterPro" id="IPR019752">
    <property type="entry name" value="Pyrv/ketoisovalerate_OxRed_cat"/>
</dbReference>
<sequence>MDTKNILLAGVGGQGLVLATQIIADAANFDGIDVKTNDVVGLSQRGGKVWGSAKLGKKVYSPNINPGEGDLLIAFEKLEAKRFRHILKKQDSKVIINDYEMAPSKVQQEAEEYDENVIEKMQEFANEVIVVNATDGAAKLGNPQVANIIMLGVAARFITNISHDAWISAIEKNVPEKFIDLNIEAFDKALNDEL</sequence>
<name>A0ABV2J9U8_9FIRM</name>